<dbReference type="EMBL" id="ML211124">
    <property type="protein sequence ID" value="TFK88141.1"/>
    <property type="molecule type" value="Genomic_DNA"/>
</dbReference>
<name>A0A5C3PFR8_9APHY</name>
<gene>
    <name evidence="1" type="ORF">K466DRAFT_662519</name>
</gene>
<sequence length="195" mass="22150">MLSLTILLEEGLSVFDGLLPSDVQSLLKHLTLCMVYSIGDGHLFHHDPAEIMPAAHMEWNTLFDTLLRTLQPLRLTHLRIVVHCDVLLDAKSPIPGPFSDAVRHPNLDMVADTLYRALPSLEFVVLTASLDVAEHNWRWKLESWFVTRGWRRTTADAAGADGVAAQRELRREAVDEIIKSEDLWFSKLHYMDSLL</sequence>
<evidence type="ECO:0000313" key="1">
    <source>
        <dbReference type="EMBL" id="TFK88141.1"/>
    </source>
</evidence>
<accession>A0A5C3PFR8</accession>
<organism evidence="1 2">
    <name type="scientific">Polyporus arcularius HHB13444</name>
    <dbReference type="NCBI Taxonomy" id="1314778"/>
    <lineage>
        <taxon>Eukaryota</taxon>
        <taxon>Fungi</taxon>
        <taxon>Dikarya</taxon>
        <taxon>Basidiomycota</taxon>
        <taxon>Agaricomycotina</taxon>
        <taxon>Agaricomycetes</taxon>
        <taxon>Polyporales</taxon>
        <taxon>Polyporaceae</taxon>
        <taxon>Polyporus</taxon>
    </lineage>
</organism>
<dbReference type="AlphaFoldDB" id="A0A5C3PFR8"/>
<proteinExistence type="predicted"/>
<reference evidence="1 2" key="1">
    <citation type="journal article" date="2019" name="Nat. Ecol. Evol.">
        <title>Megaphylogeny resolves global patterns of mushroom evolution.</title>
        <authorList>
            <person name="Varga T."/>
            <person name="Krizsan K."/>
            <person name="Foldi C."/>
            <person name="Dima B."/>
            <person name="Sanchez-Garcia M."/>
            <person name="Sanchez-Ramirez S."/>
            <person name="Szollosi G.J."/>
            <person name="Szarkandi J.G."/>
            <person name="Papp V."/>
            <person name="Albert L."/>
            <person name="Andreopoulos W."/>
            <person name="Angelini C."/>
            <person name="Antonin V."/>
            <person name="Barry K.W."/>
            <person name="Bougher N.L."/>
            <person name="Buchanan P."/>
            <person name="Buyck B."/>
            <person name="Bense V."/>
            <person name="Catcheside P."/>
            <person name="Chovatia M."/>
            <person name="Cooper J."/>
            <person name="Damon W."/>
            <person name="Desjardin D."/>
            <person name="Finy P."/>
            <person name="Geml J."/>
            <person name="Haridas S."/>
            <person name="Hughes K."/>
            <person name="Justo A."/>
            <person name="Karasinski D."/>
            <person name="Kautmanova I."/>
            <person name="Kiss B."/>
            <person name="Kocsube S."/>
            <person name="Kotiranta H."/>
            <person name="LaButti K.M."/>
            <person name="Lechner B.E."/>
            <person name="Liimatainen K."/>
            <person name="Lipzen A."/>
            <person name="Lukacs Z."/>
            <person name="Mihaltcheva S."/>
            <person name="Morgado L.N."/>
            <person name="Niskanen T."/>
            <person name="Noordeloos M.E."/>
            <person name="Ohm R.A."/>
            <person name="Ortiz-Santana B."/>
            <person name="Ovrebo C."/>
            <person name="Racz N."/>
            <person name="Riley R."/>
            <person name="Savchenko A."/>
            <person name="Shiryaev A."/>
            <person name="Soop K."/>
            <person name="Spirin V."/>
            <person name="Szebenyi C."/>
            <person name="Tomsovsky M."/>
            <person name="Tulloss R.E."/>
            <person name="Uehling J."/>
            <person name="Grigoriev I.V."/>
            <person name="Vagvolgyi C."/>
            <person name="Papp T."/>
            <person name="Martin F.M."/>
            <person name="Miettinen O."/>
            <person name="Hibbett D.S."/>
            <person name="Nagy L.G."/>
        </authorList>
    </citation>
    <scope>NUCLEOTIDE SEQUENCE [LARGE SCALE GENOMIC DNA]</scope>
    <source>
        <strain evidence="1 2">HHB13444</strain>
    </source>
</reference>
<evidence type="ECO:0000313" key="2">
    <source>
        <dbReference type="Proteomes" id="UP000308197"/>
    </source>
</evidence>
<dbReference type="InParanoid" id="A0A5C3PFR8"/>
<dbReference type="Proteomes" id="UP000308197">
    <property type="component" value="Unassembled WGS sequence"/>
</dbReference>
<protein>
    <submittedName>
        <fullName evidence="1">Uncharacterized protein</fullName>
    </submittedName>
</protein>
<keyword evidence="2" id="KW-1185">Reference proteome</keyword>